<name>A0A3M7PNR1_BRAPC</name>
<evidence type="ECO:0000313" key="2">
    <source>
        <dbReference type="Proteomes" id="UP000276133"/>
    </source>
</evidence>
<sequence>MNVDHLSIGGGKYNPGLTLIEMDVFVARDGDEAGVFVPCQFGPGWRVGKIVAFWVQIGQSLAIGQV</sequence>
<dbReference type="EMBL" id="REGN01009616">
    <property type="protein sequence ID" value="RNA00766.1"/>
    <property type="molecule type" value="Genomic_DNA"/>
</dbReference>
<keyword evidence="2" id="KW-1185">Reference proteome</keyword>
<dbReference type="Proteomes" id="UP000276133">
    <property type="component" value="Unassembled WGS sequence"/>
</dbReference>
<comment type="caution">
    <text evidence="1">The sequence shown here is derived from an EMBL/GenBank/DDBJ whole genome shotgun (WGS) entry which is preliminary data.</text>
</comment>
<reference evidence="1 2" key="1">
    <citation type="journal article" date="2018" name="Sci. Rep.">
        <title>Genomic signatures of local adaptation to the degree of environmental predictability in rotifers.</title>
        <authorList>
            <person name="Franch-Gras L."/>
            <person name="Hahn C."/>
            <person name="Garcia-Roger E.M."/>
            <person name="Carmona M.J."/>
            <person name="Serra M."/>
            <person name="Gomez A."/>
        </authorList>
    </citation>
    <scope>NUCLEOTIDE SEQUENCE [LARGE SCALE GENOMIC DNA]</scope>
    <source>
        <strain evidence="1">HYR1</strain>
    </source>
</reference>
<proteinExistence type="predicted"/>
<evidence type="ECO:0000313" key="1">
    <source>
        <dbReference type="EMBL" id="RNA00766.1"/>
    </source>
</evidence>
<dbReference type="AlphaFoldDB" id="A0A3M7PNR1"/>
<gene>
    <name evidence="1" type="ORF">BpHYR1_024822</name>
</gene>
<protein>
    <submittedName>
        <fullName evidence="1">Uncharacterized protein</fullName>
    </submittedName>
</protein>
<accession>A0A3M7PNR1</accession>
<organism evidence="1 2">
    <name type="scientific">Brachionus plicatilis</name>
    <name type="common">Marine rotifer</name>
    <name type="synonym">Brachionus muelleri</name>
    <dbReference type="NCBI Taxonomy" id="10195"/>
    <lineage>
        <taxon>Eukaryota</taxon>
        <taxon>Metazoa</taxon>
        <taxon>Spiralia</taxon>
        <taxon>Gnathifera</taxon>
        <taxon>Rotifera</taxon>
        <taxon>Eurotatoria</taxon>
        <taxon>Monogononta</taxon>
        <taxon>Pseudotrocha</taxon>
        <taxon>Ploima</taxon>
        <taxon>Brachionidae</taxon>
        <taxon>Brachionus</taxon>
    </lineage>
</organism>